<accession>A0A9N9MBB0</accession>
<dbReference type="FunFam" id="1.25.10.10:FF:000028">
    <property type="entry name" value="Transportin-1 isoform 1"/>
    <property type="match status" value="1"/>
</dbReference>
<keyword evidence="14" id="KW-1185">Reference proteome</keyword>
<keyword evidence="7" id="KW-0539">Nucleus</keyword>
<dbReference type="InterPro" id="IPR011989">
    <property type="entry name" value="ARM-like"/>
</dbReference>
<evidence type="ECO:0000256" key="6">
    <source>
        <dbReference type="ARBA" id="ARBA00022927"/>
    </source>
</evidence>
<feature type="domain" description="Importin N-terminal" evidence="12">
    <location>
        <begin position="36"/>
        <end position="118"/>
    </location>
</feature>
<evidence type="ECO:0000256" key="2">
    <source>
        <dbReference type="ARBA" id="ARBA00004496"/>
    </source>
</evidence>
<name>A0A9N9MBB0_9CUCU</name>
<evidence type="ECO:0000256" key="7">
    <source>
        <dbReference type="ARBA" id="ARBA00023242"/>
    </source>
</evidence>
<dbReference type="PROSITE" id="PS50166">
    <property type="entry name" value="IMPORTIN_B_NT"/>
    <property type="match status" value="1"/>
</dbReference>
<evidence type="ECO:0000256" key="4">
    <source>
        <dbReference type="ARBA" id="ARBA00022490"/>
    </source>
</evidence>
<evidence type="ECO:0000256" key="8">
    <source>
        <dbReference type="ARBA" id="ARBA00038423"/>
    </source>
</evidence>
<dbReference type="GO" id="GO:0006606">
    <property type="term" value="P:protein import into nucleus"/>
    <property type="evidence" value="ECO:0007669"/>
    <property type="project" value="InterPro"/>
</dbReference>
<evidence type="ECO:0000256" key="3">
    <source>
        <dbReference type="ARBA" id="ARBA00022448"/>
    </source>
</evidence>
<keyword evidence="3" id="KW-0813">Transport</keyword>
<comment type="similarity">
    <text evidence="8">Belongs to the importin beta family. Importin beta-2 subfamily.</text>
</comment>
<organism evidence="13 14">
    <name type="scientific">Ceutorhynchus assimilis</name>
    <name type="common">cabbage seed weevil</name>
    <dbReference type="NCBI Taxonomy" id="467358"/>
    <lineage>
        <taxon>Eukaryota</taxon>
        <taxon>Metazoa</taxon>
        <taxon>Ecdysozoa</taxon>
        <taxon>Arthropoda</taxon>
        <taxon>Hexapoda</taxon>
        <taxon>Insecta</taxon>
        <taxon>Pterygota</taxon>
        <taxon>Neoptera</taxon>
        <taxon>Endopterygota</taxon>
        <taxon>Coleoptera</taxon>
        <taxon>Polyphaga</taxon>
        <taxon>Cucujiformia</taxon>
        <taxon>Curculionidae</taxon>
        <taxon>Ceutorhynchinae</taxon>
        <taxon>Ceutorhynchus</taxon>
    </lineage>
</organism>
<comment type="subcellular location">
    <subcellularLocation>
        <location evidence="2">Cytoplasm</location>
    </subcellularLocation>
    <subcellularLocation>
        <location evidence="1">Nucleus</location>
    </subcellularLocation>
</comment>
<dbReference type="InterPro" id="IPR040122">
    <property type="entry name" value="Importin_beta"/>
</dbReference>
<dbReference type="OrthoDB" id="951172at2759"/>
<evidence type="ECO:0000259" key="12">
    <source>
        <dbReference type="PROSITE" id="PS50166"/>
    </source>
</evidence>
<gene>
    <name evidence="13" type="ORF">CEUTPL_LOCUS1498</name>
</gene>
<evidence type="ECO:0000313" key="13">
    <source>
        <dbReference type="EMBL" id="CAG9760777.1"/>
    </source>
</evidence>
<dbReference type="Gene3D" id="1.25.10.10">
    <property type="entry name" value="Leucine-rich Repeat Variant"/>
    <property type="match status" value="1"/>
</dbReference>
<reference evidence="13" key="1">
    <citation type="submission" date="2022-01" db="EMBL/GenBank/DDBJ databases">
        <authorList>
            <person name="King R."/>
        </authorList>
    </citation>
    <scope>NUCLEOTIDE SEQUENCE</scope>
</reference>
<dbReference type="Proteomes" id="UP001152799">
    <property type="component" value="Chromosome 1"/>
</dbReference>
<keyword evidence="4" id="KW-0963">Cytoplasm</keyword>
<proteinExistence type="inferred from homology"/>
<evidence type="ECO:0000256" key="11">
    <source>
        <dbReference type="ARBA" id="ARBA00080641"/>
    </source>
</evidence>
<dbReference type="AlphaFoldDB" id="A0A9N9MBB0"/>
<evidence type="ECO:0000313" key="14">
    <source>
        <dbReference type="Proteomes" id="UP001152799"/>
    </source>
</evidence>
<dbReference type="InterPro" id="IPR001494">
    <property type="entry name" value="Importin-beta_N"/>
</dbReference>
<keyword evidence="6" id="KW-0653">Protein transport</keyword>
<dbReference type="PANTHER" id="PTHR10527">
    <property type="entry name" value="IMPORTIN BETA"/>
    <property type="match status" value="1"/>
</dbReference>
<dbReference type="GO" id="GO:0005737">
    <property type="term" value="C:cytoplasm"/>
    <property type="evidence" value="ECO:0007669"/>
    <property type="project" value="UniProtKB-SubCell"/>
</dbReference>
<protein>
    <recommendedName>
        <fullName evidence="9">Transportin-1</fullName>
    </recommendedName>
    <alternativeName>
        <fullName evidence="10">Importin beta-2</fullName>
    </alternativeName>
    <alternativeName>
        <fullName evidence="11">Karyopherin beta-2</fullName>
    </alternativeName>
</protein>
<evidence type="ECO:0000256" key="1">
    <source>
        <dbReference type="ARBA" id="ARBA00004123"/>
    </source>
</evidence>
<evidence type="ECO:0000256" key="9">
    <source>
        <dbReference type="ARBA" id="ARBA00067327"/>
    </source>
</evidence>
<dbReference type="GO" id="GO:0031981">
    <property type="term" value="C:nuclear lumen"/>
    <property type="evidence" value="ECO:0007669"/>
    <property type="project" value="UniProtKB-ARBA"/>
</dbReference>
<dbReference type="GO" id="GO:0031267">
    <property type="term" value="F:small GTPase binding"/>
    <property type="evidence" value="ECO:0007669"/>
    <property type="project" value="InterPro"/>
</dbReference>
<sequence length="893" mass="102391">MHRNVDQWCPEKSFLNSLRDVLQEALIPDSEVQKNVQEKLGYIQNMPDFTFYLLYVLGEPSFPDDIRSLSGILLKNNLLTTYPTLTREGASKLKQQCQYLLMDPSRDVRLSISNVIVSIARDNLKDWEEIIPFLIKAFTAQNEFSEIALITLFKICEDLITYQKSQEEIHGITKEVFPKFIDYLCKDDCRMHQDILRLTNQCLQDHFNIMKQSLDLGLYLRHVIRLADTDDAELQKYVCHTFTIFVDKQEESLLPHLHDVIMYLLNKSQHEDAEVALQACEFWLAITKVSTCKDILSAYINKLVPILLKNMRYSETELNIMRDYLGSDANTKDLAKDIAPFHGATHRNIEEDELSNEDNAANEDFDDFYMGWTLRKCSAASLDSIAVKFREDLLPIIVPYLSEMLNHNDYLVKESAILALGAIAEGCIIGLRNQLPDLIQFLQASMNDGHSVVRVITCWTLSRYASWIINVRPDSPNMYFIPIMILILKHFVDNNKRVQRAAISAFCIFQEEAQMKLIPYINIIVEGFLLGFERFHCRSLYLLYDAIGALAQSVGNHLNDPEYVSKLLPPLMQKFTQCDNYFDDHFIAVLECLANLIPSLELSFLPYAEVVFWHCLQLMHDTLISCLNFQEHPNEYDPPDKEPMSVAHDVLYSMALGLKGHFVKFVTNSSLPFVLYATIQDSSVIIRQTSIALYGELISLCYPYLSSNVNDYIPLIIRNLDEQNDGVCNNAAWVISKLCSVMGPSIQPYAPDIILRFINIVKDPAVARTMHQTAAIALCTTLFVCPDVNVPNLDVILKNCCILIRNVRDSDEKDLAFRGLCAMIVRCPDFNNKYFIFFCDAAASWFNIKPDLKDNIRNVMMSFQNDCRENSWAQFSGQFPSNLKARLHELYGV</sequence>
<dbReference type="SUPFAM" id="SSF48371">
    <property type="entry name" value="ARM repeat"/>
    <property type="match status" value="1"/>
</dbReference>
<dbReference type="InterPro" id="IPR016024">
    <property type="entry name" value="ARM-type_fold"/>
</dbReference>
<dbReference type="Pfam" id="PF13513">
    <property type="entry name" value="HEAT_EZ"/>
    <property type="match status" value="1"/>
</dbReference>
<keyword evidence="5" id="KW-0677">Repeat</keyword>
<evidence type="ECO:0000256" key="5">
    <source>
        <dbReference type="ARBA" id="ARBA00022737"/>
    </source>
</evidence>
<evidence type="ECO:0000256" key="10">
    <source>
        <dbReference type="ARBA" id="ARBA00076938"/>
    </source>
</evidence>
<dbReference type="EMBL" id="OU892277">
    <property type="protein sequence ID" value="CAG9760777.1"/>
    <property type="molecule type" value="Genomic_DNA"/>
</dbReference>